<dbReference type="InterPro" id="IPR001539">
    <property type="entry name" value="Peptidase_U32"/>
</dbReference>
<evidence type="ECO:0000313" key="6">
    <source>
        <dbReference type="Proteomes" id="UP000002064"/>
    </source>
</evidence>
<dbReference type="InterPro" id="IPR051454">
    <property type="entry name" value="RNA/ubiquinone_mod_enzymes"/>
</dbReference>
<evidence type="ECO:0000256" key="2">
    <source>
        <dbReference type="ARBA" id="ARBA00022801"/>
    </source>
</evidence>
<protein>
    <submittedName>
        <fullName evidence="5">Peptidase U32</fullName>
    </submittedName>
</protein>
<evidence type="ECO:0000256" key="1">
    <source>
        <dbReference type="ARBA" id="ARBA00022670"/>
    </source>
</evidence>
<proteinExistence type="inferred from homology"/>
<dbReference type="Proteomes" id="UP000002064">
    <property type="component" value="Chromosome"/>
</dbReference>
<gene>
    <name evidence="5" type="ordered locus">Tmath_1106</name>
</gene>
<dbReference type="RefSeq" id="WP_013150251.1">
    <property type="nucleotide sequence ID" value="NC_014209.1"/>
</dbReference>
<dbReference type="Pfam" id="PF01136">
    <property type="entry name" value="Peptidase_U32"/>
    <property type="match status" value="1"/>
</dbReference>
<accession>A0ABM5LQ12</accession>
<dbReference type="EMBL" id="CP002032">
    <property type="protein sequence ID" value="ADH60824.1"/>
    <property type="molecule type" value="Genomic_DNA"/>
</dbReference>
<evidence type="ECO:0000259" key="4">
    <source>
        <dbReference type="Pfam" id="PF16325"/>
    </source>
</evidence>
<organism evidence="5 6">
    <name type="scientific">Thermoanaerobacter mathranii subsp. mathranii (strain DSM 11426 / CCUG 53645 / CIP 108742 / A3)</name>
    <dbReference type="NCBI Taxonomy" id="583358"/>
    <lineage>
        <taxon>Bacteria</taxon>
        <taxon>Bacillati</taxon>
        <taxon>Bacillota</taxon>
        <taxon>Clostridia</taxon>
        <taxon>Thermoanaerobacterales</taxon>
        <taxon>Thermoanaerobacteraceae</taxon>
        <taxon>Thermoanaerobacter</taxon>
    </lineage>
</organism>
<keyword evidence="6" id="KW-1185">Reference proteome</keyword>
<reference evidence="5 6" key="1">
    <citation type="submission" date="2010-05" db="EMBL/GenBank/DDBJ databases">
        <title>Complete sequence of Thermoanaerobacter mathranii subsp. mathranii mathranii str. A3.</title>
        <authorList>
            <consortium name="US DOE Joint Genome Institute"/>
            <person name="Lucas S."/>
            <person name="Copeland A."/>
            <person name="Lapidus A."/>
            <person name="Cheng J.-F."/>
            <person name="Bruce D."/>
            <person name="Goodwin L."/>
            <person name="Pitluck S."/>
            <person name="Held B."/>
            <person name="Detter J.C."/>
            <person name="Han C."/>
            <person name="Tapia R."/>
            <person name="Land M."/>
            <person name="Hauser L."/>
            <person name="Kyrpides N."/>
            <person name="Mikhailova N."/>
            <person name="Zhou J."/>
            <person name="Hemme C."/>
            <person name="Woyke T."/>
        </authorList>
    </citation>
    <scope>NUCLEOTIDE SEQUENCE [LARGE SCALE GENOMIC DNA]</scope>
    <source>
        <strain evidence="5 6">A3</strain>
    </source>
</reference>
<dbReference type="Gene3D" id="2.40.30.10">
    <property type="entry name" value="Translation factors"/>
    <property type="match status" value="1"/>
</dbReference>
<dbReference type="SUPFAM" id="SSF51366">
    <property type="entry name" value="Ribulose-phoshate binding barrel"/>
    <property type="match status" value="1"/>
</dbReference>
<sequence length="408" mass="46916">MLELLAPVGDLERLKIAINYGADAVYFGGKHYSLRASVGLTLDEIKEAIRYVRKNGKKAYITINIFPHNEDLEGLPEYIKSVVDLGIDAIILSDLGIFSIVKEVAPEVDVHISTQANNVNYKSALFWHNLGAKRIILARELSLKEIKEIREKTPKTLELEAFVHGAMCISYSGRCLLSNYLTGRDSNKGECAQPCRWKYYLVEEKRPGEYMPIFEDERGTYILNSKDLCMIEYLPELVEAGVKSFKIEGRNKSAYYVAVVTRAYRKAIDDYLEKGKDYVFDKKLLEEVSKASHRGFTTGFYFGKPGHEAQNYESSKYIRTYDFVGIVKRYDPDSKIAVVEQRNRMFVGDKIEIIGPKVQFEQQIEKMWDEEGNEIEVAPHPQMIVKIPVKYPVEEFFILRREIKNIKN</sequence>
<evidence type="ECO:0000256" key="3">
    <source>
        <dbReference type="ARBA" id="ARBA00038374"/>
    </source>
</evidence>
<name>A0ABM5LQ12_THEM3</name>
<dbReference type="PROSITE" id="PS01276">
    <property type="entry name" value="PEPTIDASE_U32"/>
    <property type="match status" value="1"/>
</dbReference>
<feature type="domain" description="Peptidase family U32 C-terminal" evidence="4">
    <location>
        <begin position="319"/>
        <end position="400"/>
    </location>
</feature>
<dbReference type="InterPro" id="IPR032525">
    <property type="entry name" value="Peptidase_U32_C"/>
</dbReference>
<evidence type="ECO:0000313" key="5">
    <source>
        <dbReference type="EMBL" id="ADH60824.1"/>
    </source>
</evidence>
<dbReference type="Pfam" id="PF16325">
    <property type="entry name" value="Peptidase_U32_C"/>
    <property type="match status" value="1"/>
</dbReference>
<dbReference type="PANTHER" id="PTHR30217">
    <property type="entry name" value="PEPTIDASE U32 FAMILY"/>
    <property type="match status" value="1"/>
</dbReference>
<dbReference type="InterPro" id="IPR011060">
    <property type="entry name" value="RibuloseP-bd_barrel"/>
</dbReference>
<keyword evidence="1" id="KW-0645">Protease</keyword>
<comment type="similarity">
    <text evidence="3">Belongs to the peptidase U32 family.</text>
</comment>
<keyword evidence="2" id="KW-0378">Hydrolase</keyword>
<dbReference type="PANTHER" id="PTHR30217:SF6">
    <property type="entry name" value="TRNA HYDROXYLATION PROTEIN P"/>
    <property type="match status" value="1"/>
</dbReference>